<dbReference type="PANTHER" id="PTHR23155:SF1152">
    <property type="entry name" value="AAA+ ATPASE DOMAIN-CONTAINING PROTEIN"/>
    <property type="match status" value="1"/>
</dbReference>
<keyword evidence="4" id="KW-0963">Cytoplasm</keyword>
<dbReference type="InterPro" id="IPR044974">
    <property type="entry name" value="Disease_R_plants"/>
</dbReference>
<reference evidence="15" key="1">
    <citation type="submission" date="2020-06" db="EMBL/GenBank/DDBJ databases">
        <authorList>
            <person name="Li T."/>
            <person name="Hu X."/>
            <person name="Zhang T."/>
            <person name="Song X."/>
            <person name="Zhang H."/>
            <person name="Dai N."/>
            <person name="Sheng W."/>
            <person name="Hou X."/>
            <person name="Wei L."/>
        </authorList>
    </citation>
    <scope>NUCLEOTIDE SEQUENCE</scope>
    <source>
        <strain evidence="15">G02</strain>
        <tissue evidence="15">Leaf</tissue>
    </source>
</reference>
<dbReference type="InterPro" id="IPR027417">
    <property type="entry name" value="P-loop_NTPase"/>
</dbReference>
<feature type="domain" description="NB-ARC" evidence="12">
    <location>
        <begin position="166"/>
        <end position="221"/>
    </location>
</feature>
<dbReference type="SUPFAM" id="SSF52058">
    <property type="entry name" value="L domain-like"/>
    <property type="match status" value="1"/>
</dbReference>
<accession>A0AAW2JFU4</accession>
<evidence type="ECO:0000256" key="11">
    <source>
        <dbReference type="SAM" id="MobiDB-lite"/>
    </source>
</evidence>
<comment type="caution">
    <text evidence="15">The sequence shown here is derived from an EMBL/GenBank/DDBJ whole genome shotgun (WGS) entry which is preliminary data.</text>
</comment>
<dbReference type="GO" id="GO:0009626">
    <property type="term" value="P:plant-type hypersensitive response"/>
    <property type="evidence" value="ECO:0007669"/>
    <property type="project" value="UniProtKB-KW"/>
</dbReference>
<dbReference type="Gene3D" id="1.20.5.4130">
    <property type="match status" value="1"/>
</dbReference>
<name>A0AAW2JFU4_SESRA</name>
<dbReference type="PANTHER" id="PTHR23155">
    <property type="entry name" value="DISEASE RESISTANCE PROTEIN RP"/>
    <property type="match status" value="1"/>
</dbReference>
<evidence type="ECO:0000256" key="6">
    <source>
        <dbReference type="ARBA" id="ARBA00022667"/>
    </source>
</evidence>
<gene>
    <name evidence="15" type="ORF">Sradi_6943200</name>
</gene>
<sequence length="829" mass="95450">MAAYAALVSLARTIHLILQNHHHSVFFQQVNQQINHILEQTTLLQAFLEDFPHGDDGLQARIRDVASEAEAVVQDFLSKQIQSRLKSGRRSQDVQLQRHQDNISDVYQKLQKVTMGMDSIVRQVTKSAKDGLEGKDLLKHRDSSSASSSWGPLTPTAGKHVVVGFEDDLTAIKHWLCGETSKLQVVPIFGMGGIGKTTLARSAYDDQLIMEHFQIRAWMMCGVQNWDDVKMIFPDDDNGSRILVTTRLFDIATYAQNSSSSAPHEIHFLDKDQSWNLLRQMVFKQEDCPVELEKIGKLIARSCGGLPLAIVVIAGLLSTVGRTQASWENIAKNVNVAVTTNYEQFAEILSLSYIHLPQHLRPCFLYMGGFPEDYEIHVWKLIKLWVAEGFIKPSESKSFEEEAEEYLEDLVKRSLVLVTKRKTNGKIKICGVHDLVRDLCIRKAQEEKFLHRYVGEMLHEDMKYQHRISFMHFDLNSLKNIYGSTTHTIICFQCRNSAPTYSEYSSFVRNFRRLKILDMVNSAKVHLFPEVFGLFHLRYIAVDYSTEIPAAISNLQNLQTLIVHQGRTFKSYEPLYILLPSTIWTLTQLRHLVSFVFHRLPGPGGATLPLENLQTLSEIRDFRCTEKIVKMIPNLKKLSISYFRGKNDQDYHLDNLLHFHQLEKLKVKIYPSFLFRRKLNPVFPPSLKKLTLSGWHRPWEDMEIVGSLPNLEVLKLKDYAFRGYKWETSEEEFRYLKFLLLDKSDLQHWITESSHFPNLKCLVLYRCWCLKEISDGFGEIPTLELIKVDDGNISLVDSARQIQEVQQGWGNDAFQVRIGRYNTLTGDIK</sequence>
<evidence type="ECO:0000256" key="9">
    <source>
        <dbReference type="ARBA" id="ARBA00022821"/>
    </source>
</evidence>
<dbReference type="GO" id="GO:0005737">
    <property type="term" value="C:cytoplasm"/>
    <property type="evidence" value="ECO:0007669"/>
    <property type="project" value="UniProtKB-SubCell"/>
</dbReference>
<evidence type="ECO:0000256" key="10">
    <source>
        <dbReference type="ARBA" id="ARBA00022840"/>
    </source>
</evidence>
<keyword evidence="8" id="KW-0547">Nucleotide-binding</keyword>
<feature type="domain" description="NB-ARC" evidence="12">
    <location>
        <begin position="224"/>
        <end position="287"/>
    </location>
</feature>
<dbReference type="SUPFAM" id="SSF52540">
    <property type="entry name" value="P-loop containing nucleoside triphosphate hydrolases"/>
    <property type="match status" value="1"/>
</dbReference>
<comment type="similarity">
    <text evidence="3">Belongs to the disease resistance NB-LRR family.</text>
</comment>
<evidence type="ECO:0000259" key="14">
    <source>
        <dbReference type="Pfam" id="PF23598"/>
    </source>
</evidence>
<dbReference type="GO" id="GO:0005524">
    <property type="term" value="F:ATP binding"/>
    <property type="evidence" value="ECO:0007669"/>
    <property type="project" value="UniProtKB-KW"/>
</dbReference>
<dbReference type="PRINTS" id="PR00364">
    <property type="entry name" value="DISEASERSIST"/>
</dbReference>
<dbReference type="Pfam" id="PF23598">
    <property type="entry name" value="LRR_14"/>
    <property type="match status" value="1"/>
</dbReference>
<evidence type="ECO:0000313" key="15">
    <source>
        <dbReference type="EMBL" id="KAL0293334.1"/>
    </source>
</evidence>
<evidence type="ECO:0000256" key="3">
    <source>
        <dbReference type="ARBA" id="ARBA00008894"/>
    </source>
</evidence>
<evidence type="ECO:0000256" key="2">
    <source>
        <dbReference type="ARBA" id="ARBA00004496"/>
    </source>
</evidence>
<feature type="domain" description="Disease resistance R13L4/SHOC-2-like LRR" evidence="14">
    <location>
        <begin position="508"/>
        <end position="695"/>
    </location>
</feature>
<keyword evidence="5" id="KW-0433">Leucine-rich repeat</keyword>
<keyword evidence="6" id="KW-0381">Hypersensitive response</keyword>
<dbReference type="InterPro" id="IPR058922">
    <property type="entry name" value="WHD_DRP"/>
</dbReference>
<evidence type="ECO:0000256" key="5">
    <source>
        <dbReference type="ARBA" id="ARBA00022614"/>
    </source>
</evidence>
<dbReference type="Gene3D" id="3.80.10.10">
    <property type="entry name" value="Ribonuclease Inhibitor"/>
    <property type="match status" value="1"/>
</dbReference>
<evidence type="ECO:0000259" key="12">
    <source>
        <dbReference type="Pfam" id="PF00931"/>
    </source>
</evidence>
<dbReference type="InterPro" id="IPR032675">
    <property type="entry name" value="LRR_dom_sf"/>
</dbReference>
<evidence type="ECO:0000256" key="8">
    <source>
        <dbReference type="ARBA" id="ARBA00022741"/>
    </source>
</evidence>
<dbReference type="Pfam" id="PF00931">
    <property type="entry name" value="NB-ARC"/>
    <property type="match status" value="2"/>
</dbReference>
<reference evidence="15" key="2">
    <citation type="journal article" date="2024" name="Plant">
        <title>Genomic evolution and insights into agronomic trait innovations of Sesamum species.</title>
        <authorList>
            <person name="Miao H."/>
            <person name="Wang L."/>
            <person name="Qu L."/>
            <person name="Liu H."/>
            <person name="Sun Y."/>
            <person name="Le M."/>
            <person name="Wang Q."/>
            <person name="Wei S."/>
            <person name="Zheng Y."/>
            <person name="Lin W."/>
            <person name="Duan Y."/>
            <person name="Cao H."/>
            <person name="Xiong S."/>
            <person name="Wang X."/>
            <person name="Wei L."/>
            <person name="Li C."/>
            <person name="Ma Q."/>
            <person name="Ju M."/>
            <person name="Zhao R."/>
            <person name="Li G."/>
            <person name="Mu C."/>
            <person name="Tian Q."/>
            <person name="Mei H."/>
            <person name="Zhang T."/>
            <person name="Gao T."/>
            <person name="Zhang H."/>
        </authorList>
    </citation>
    <scope>NUCLEOTIDE SEQUENCE</scope>
    <source>
        <strain evidence="15">G02</strain>
    </source>
</reference>
<evidence type="ECO:0000256" key="1">
    <source>
        <dbReference type="ARBA" id="ARBA00002074"/>
    </source>
</evidence>
<keyword evidence="10" id="KW-0067">ATP-binding</keyword>
<feature type="compositionally biased region" description="Basic and acidic residues" evidence="11">
    <location>
        <begin position="132"/>
        <end position="143"/>
    </location>
</feature>
<dbReference type="FunFam" id="1.10.10.10:FF:000322">
    <property type="entry name" value="Probable disease resistance protein At1g63360"/>
    <property type="match status" value="1"/>
</dbReference>
<keyword evidence="9" id="KW-0611">Plant defense</keyword>
<comment type="subcellular location">
    <subcellularLocation>
        <location evidence="2">Cytoplasm</location>
    </subcellularLocation>
</comment>
<proteinExistence type="inferred from homology"/>
<feature type="region of interest" description="Disordered" evidence="11">
    <location>
        <begin position="132"/>
        <end position="151"/>
    </location>
</feature>
<dbReference type="InterPro" id="IPR036388">
    <property type="entry name" value="WH-like_DNA-bd_sf"/>
</dbReference>
<dbReference type="GO" id="GO:0043531">
    <property type="term" value="F:ADP binding"/>
    <property type="evidence" value="ECO:0007669"/>
    <property type="project" value="InterPro"/>
</dbReference>
<dbReference type="Gene3D" id="1.10.10.10">
    <property type="entry name" value="Winged helix-like DNA-binding domain superfamily/Winged helix DNA-binding domain"/>
    <property type="match status" value="1"/>
</dbReference>
<dbReference type="InterPro" id="IPR055414">
    <property type="entry name" value="LRR_R13L4/SHOC2-like"/>
</dbReference>
<dbReference type="EMBL" id="JACGWJ010000323">
    <property type="protein sequence ID" value="KAL0293334.1"/>
    <property type="molecule type" value="Genomic_DNA"/>
</dbReference>
<dbReference type="Pfam" id="PF23559">
    <property type="entry name" value="WHD_DRP"/>
    <property type="match status" value="1"/>
</dbReference>
<comment type="function">
    <text evidence="1">Confers resistance to late blight (Phytophthora infestans) races carrying the avirulence gene Avr1. Resistance proteins guard the plant against pathogens that contain an appropriate avirulence protein via an indirect interaction with this avirulence protein. That triggers a defense system including the hypersensitive response, which restricts the pathogen growth.</text>
</comment>
<protein>
    <submittedName>
        <fullName evidence="15">Disease resistance RPP13-like protein 3</fullName>
    </submittedName>
</protein>
<evidence type="ECO:0000256" key="7">
    <source>
        <dbReference type="ARBA" id="ARBA00022737"/>
    </source>
</evidence>
<dbReference type="InterPro" id="IPR002182">
    <property type="entry name" value="NB-ARC"/>
</dbReference>
<dbReference type="Gene3D" id="3.40.50.300">
    <property type="entry name" value="P-loop containing nucleotide triphosphate hydrolases"/>
    <property type="match status" value="1"/>
</dbReference>
<evidence type="ECO:0000256" key="4">
    <source>
        <dbReference type="ARBA" id="ARBA00022490"/>
    </source>
</evidence>
<organism evidence="15">
    <name type="scientific">Sesamum radiatum</name>
    <name type="common">Black benniseed</name>
    <dbReference type="NCBI Taxonomy" id="300843"/>
    <lineage>
        <taxon>Eukaryota</taxon>
        <taxon>Viridiplantae</taxon>
        <taxon>Streptophyta</taxon>
        <taxon>Embryophyta</taxon>
        <taxon>Tracheophyta</taxon>
        <taxon>Spermatophyta</taxon>
        <taxon>Magnoliopsida</taxon>
        <taxon>eudicotyledons</taxon>
        <taxon>Gunneridae</taxon>
        <taxon>Pentapetalae</taxon>
        <taxon>asterids</taxon>
        <taxon>lamiids</taxon>
        <taxon>Lamiales</taxon>
        <taxon>Pedaliaceae</taxon>
        <taxon>Sesamum</taxon>
    </lineage>
</organism>
<dbReference type="Gene3D" id="1.10.8.430">
    <property type="entry name" value="Helical domain of apoptotic protease-activating factors"/>
    <property type="match status" value="1"/>
</dbReference>
<evidence type="ECO:0000259" key="13">
    <source>
        <dbReference type="Pfam" id="PF23559"/>
    </source>
</evidence>
<dbReference type="InterPro" id="IPR042197">
    <property type="entry name" value="Apaf_helical"/>
</dbReference>
<dbReference type="AlphaFoldDB" id="A0AAW2JFU4"/>
<keyword evidence="7" id="KW-0677">Repeat</keyword>
<feature type="domain" description="Disease resistance protein winged helix" evidence="13">
    <location>
        <begin position="370"/>
        <end position="440"/>
    </location>
</feature>